<keyword evidence="2 4" id="KW-0413">Isomerase</keyword>
<dbReference type="Pfam" id="PF01361">
    <property type="entry name" value="Tautomerase"/>
    <property type="match status" value="1"/>
</dbReference>
<dbReference type="RefSeq" id="WP_076003988.1">
    <property type="nucleotide sequence ID" value="NZ_CP018258.1"/>
</dbReference>
<sequence>MPVITVEMHEGRSIAQKKQLVEGITNEFVKIGTPAEKVTIIFRDVAKTNWASGGKLSSESAARPL</sequence>
<dbReference type="GO" id="GO:0016853">
    <property type="term" value="F:isomerase activity"/>
    <property type="evidence" value="ECO:0007669"/>
    <property type="project" value="UniProtKB-KW"/>
</dbReference>
<keyword evidence="5" id="KW-1185">Reference proteome</keyword>
<dbReference type="Proteomes" id="UP000185934">
    <property type="component" value="Chromosome"/>
</dbReference>
<dbReference type="InterPro" id="IPR014347">
    <property type="entry name" value="Tautomerase/MIF_sf"/>
</dbReference>
<dbReference type="Gene3D" id="3.30.429.10">
    <property type="entry name" value="Macrophage Migration Inhibitory Factor"/>
    <property type="match status" value="1"/>
</dbReference>
<dbReference type="KEGG" id="dfo:Dform_00948"/>
<evidence type="ECO:0000259" key="3">
    <source>
        <dbReference type="Pfam" id="PF01361"/>
    </source>
</evidence>
<proteinExistence type="inferred from homology"/>
<reference evidence="5" key="1">
    <citation type="submission" date="2016-11" db="EMBL/GenBank/DDBJ databases">
        <title>Dehalogenimonas formicexedens sp. nov., a chlorinated alkane respiring bacterium isolated from contaminated groundwater.</title>
        <authorList>
            <person name="Key T.A."/>
            <person name="Bowman K.S."/>
            <person name="Lee I."/>
            <person name="Chun J."/>
            <person name="Albuquerque L."/>
            <person name="da Costa M.S."/>
            <person name="Rainey F.A."/>
            <person name="Moe W.M."/>
        </authorList>
    </citation>
    <scope>NUCLEOTIDE SEQUENCE [LARGE SCALE GENOMIC DNA]</scope>
    <source>
        <strain evidence="5">NSZ-14</strain>
    </source>
</reference>
<dbReference type="EC" id="5.3.2.6" evidence="4"/>
<evidence type="ECO:0000313" key="4">
    <source>
        <dbReference type="EMBL" id="APV44289.1"/>
    </source>
</evidence>
<organism evidence="4 5">
    <name type="scientific">Dehalogenimonas formicexedens</name>
    <dbReference type="NCBI Taxonomy" id="1839801"/>
    <lineage>
        <taxon>Bacteria</taxon>
        <taxon>Bacillati</taxon>
        <taxon>Chloroflexota</taxon>
        <taxon>Dehalococcoidia</taxon>
        <taxon>Dehalococcoidales</taxon>
        <taxon>Dehalococcoidaceae</taxon>
        <taxon>Dehalogenimonas</taxon>
    </lineage>
</organism>
<dbReference type="PANTHER" id="PTHR35530:SF2">
    <property type="entry name" value="BSL4019 PROTEIN"/>
    <property type="match status" value="1"/>
</dbReference>
<dbReference type="AlphaFoldDB" id="A0A1P8F732"/>
<gene>
    <name evidence="4" type="primary">praC</name>
    <name evidence="4" type="synonym">xylH</name>
    <name evidence="4" type="ORF">Dform_00948</name>
</gene>
<dbReference type="EMBL" id="CP018258">
    <property type="protein sequence ID" value="APV44289.1"/>
    <property type="molecule type" value="Genomic_DNA"/>
</dbReference>
<dbReference type="InterPro" id="IPR004370">
    <property type="entry name" value="4-OT-like_dom"/>
</dbReference>
<feature type="domain" description="4-oxalocrotonate tautomerase-like" evidence="3">
    <location>
        <begin position="2"/>
        <end position="57"/>
    </location>
</feature>
<protein>
    <submittedName>
        <fullName evidence="4">4-oxalocrotonate tautomerase</fullName>
        <ecNumber evidence="4">5.3.2.6</ecNumber>
    </submittedName>
</protein>
<name>A0A1P8F732_9CHLR</name>
<evidence type="ECO:0000313" key="5">
    <source>
        <dbReference type="Proteomes" id="UP000185934"/>
    </source>
</evidence>
<evidence type="ECO:0000256" key="2">
    <source>
        <dbReference type="ARBA" id="ARBA00023235"/>
    </source>
</evidence>
<dbReference type="PANTHER" id="PTHR35530">
    <property type="entry name" value="TAUTOMERASE-RELATED"/>
    <property type="match status" value="1"/>
</dbReference>
<comment type="similarity">
    <text evidence="1">Belongs to the 4-oxalocrotonate tautomerase family.</text>
</comment>
<evidence type="ECO:0000256" key="1">
    <source>
        <dbReference type="ARBA" id="ARBA00006723"/>
    </source>
</evidence>
<dbReference type="SUPFAM" id="SSF55331">
    <property type="entry name" value="Tautomerase/MIF"/>
    <property type="match status" value="1"/>
</dbReference>
<dbReference type="OrthoDB" id="9804765at2"/>
<accession>A0A1P8F732</accession>
<dbReference type="STRING" id="1839801.Dform_00948"/>